<organism evidence="10 11">
    <name type="scientific">Azospirillum brasilense</name>
    <dbReference type="NCBI Taxonomy" id="192"/>
    <lineage>
        <taxon>Bacteria</taxon>
        <taxon>Pseudomonadati</taxon>
        <taxon>Pseudomonadota</taxon>
        <taxon>Alphaproteobacteria</taxon>
        <taxon>Rhodospirillales</taxon>
        <taxon>Azospirillaceae</taxon>
        <taxon>Azospirillum</taxon>
    </lineage>
</organism>
<dbReference type="Gene3D" id="3.40.390.10">
    <property type="entry name" value="Collagenase (Catalytic Domain)"/>
    <property type="match status" value="1"/>
</dbReference>
<dbReference type="InterPro" id="IPR008754">
    <property type="entry name" value="Peptidase_M43"/>
</dbReference>
<evidence type="ECO:0000313" key="10">
    <source>
        <dbReference type="EMBL" id="OYD82585.1"/>
    </source>
</evidence>
<dbReference type="InterPro" id="IPR024079">
    <property type="entry name" value="MetalloPept_cat_dom_sf"/>
</dbReference>
<dbReference type="RefSeq" id="WP_094305341.1">
    <property type="nucleotide sequence ID" value="NZ_NOWT01000021.1"/>
</dbReference>
<comment type="caution">
    <text evidence="10">The sequence shown here is derived from an EMBL/GenBank/DDBJ whole genome shotgun (WGS) entry which is preliminary data.</text>
</comment>
<accession>A0A235HBJ6</accession>
<keyword evidence="5" id="KW-0378">Hydrolase</keyword>
<dbReference type="CDD" id="cd04275">
    <property type="entry name" value="ZnMc_pappalysin_like"/>
    <property type="match status" value="1"/>
</dbReference>
<keyword evidence="7 10" id="KW-0482">Metalloprotease</keyword>
<dbReference type="GO" id="GO:0046872">
    <property type="term" value="F:metal ion binding"/>
    <property type="evidence" value="ECO:0007669"/>
    <property type="project" value="UniProtKB-KW"/>
</dbReference>
<evidence type="ECO:0000256" key="5">
    <source>
        <dbReference type="ARBA" id="ARBA00022801"/>
    </source>
</evidence>
<dbReference type="Proteomes" id="UP000215367">
    <property type="component" value="Unassembled WGS sequence"/>
</dbReference>
<comment type="similarity">
    <text evidence="1">Belongs to the peptidase M43B family.</text>
</comment>
<dbReference type="EMBL" id="NOWT01000021">
    <property type="protein sequence ID" value="OYD82585.1"/>
    <property type="molecule type" value="Genomic_DNA"/>
</dbReference>
<evidence type="ECO:0000256" key="1">
    <source>
        <dbReference type="ARBA" id="ARBA00008721"/>
    </source>
</evidence>
<dbReference type="PANTHER" id="PTHR47466">
    <property type="match status" value="1"/>
</dbReference>
<proteinExistence type="inferred from homology"/>
<keyword evidence="3" id="KW-0479">Metal-binding</keyword>
<protein>
    <submittedName>
        <fullName evidence="10">Zinc metalloprotease</fullName>
    </submittedName>
</protein>
<dbReference type="SUPFAM" id="SSF55486">
    <property type="entry name" value="Metalloproteases ('zincins'), catalytic domain"/>
    <property type="match status" value="1"/>
</dbReference>
<evidence type="ECO:0000256" key="8">
    <source>
        <dbReference type="ARBA" id="ARBA00023157"/>
    </source>
</evidence>
<gene>
    <name evidence="10" type="ORF">CHT98_20565</name>
</gene>
<evidence type="ECO:0000256" key="3">
    <source>
        <dbReference type="ARBA" id="ARBA00022723"/>
    </source>
</evidence>
<keyword evidence="2 10" id="KW-0645">Protease</keyword>
<sequence length="317" mass="34697">MPRTPQRRNCATVQTYFALVDSYPDYRKNQRDIEMATRKATRTLGLDSLRTMTTVVTLPLVVHIIHRTDRENISDAQVHSQIDVLNKDFRGTNSDFGQVPQPFQSLAGDARIQFVLAKEAPDGSTTTGITRTKTPKASFDAASQAMKATATGGIDPWDTTRYLNIWVCTLQDSLLGYAQFPGGPPETDGVVILNTAFGTMGTAKAPFNLGRTATHEIGHFLNLSHIWGEARISTCDDGDYVDDTPNQLGPNTGKPNFPLVSCPASKPNGDMFMNYMDYVDDAAMFMFSLGQIARMHATLEVARKPLADAGAQLAETV</sequence>
<feature type="domain" description="Peptidase M43 pregnancy-associated plasma-A" evidence="9">
    <location>
        <begin position="155"/>
        <end position="300"/>
    </location>
</feature>
<evidence type="ECO:0000259" key="9">
    <source>
        <dbReference type="Pfam" id="PF05572"/>
    </source>
</evidence>
<dbReference type="AlphaFoldDB" id="A0A235HBJ6"/>
<keyword evidence="6" id="KW-0862">Zinc</keyword>
<dbReference type="Pfam" id="PF05572">
    <property type="entry name" value="Peptidase_M43"/>
    <property type="match status" value="1"/>
</dbReference>
<geneLocation type="plasmid" evidence="10">
    <name>unnamed</name>
</geneLocation>
<keyword evidence="8" id="KW-1015">Disulfide bond</keyword>
<dbReference type="GO" id="GO:0008237">
    <property type="term" value="F:metallopeptidase activity"/>
    <property type="evidence" value="ECO:0007669"/>
    <property type="project" value="UniProtKB-KW"/>
</dbReference>
<reference evidence="10 11" key="1">
    <citation type="submission" date="2017-07" db="EMBL/GenBank/DDBJ databases">
        <title>Whole genome sequence of Azospirillum brasilense 2A1, a potential biofertilizer strain.</title>
        <authorList>
            <person name="Fontana C.A."/>
            <person name="Toffoli L.M."/>
            <person name="Salazar S.M."/>
            <person name="Puglisi E."/>
            <person name="Pedraza R."/>
            <person name="Bassi D."/>
            <person name="Cocconcelli P.S."/>
        </authorList>
    </citation>
    <scope>NUCLEOTIDE SEQUENCE [LARGE SCALE GENOMIC DNA]</scope>
    <source>
        <strain evidence="10 11">2A1</strain>
        <plasmid evidence="10">unnamed</plasmid>
    </source>
</reference>
<evidence type="ECO:0000256" key="2">
    <source>
        <dbReference type="ARBA" id="ARBA00022670"/>
    </source>
</evidence>
<dbReference type="GO" id="GO:0006508">
    <property type="term" value="P:proteolysis"/>
    <property type="evidence" value="ECO:0007669"/>
    <property type="project" value="UniProtKB-KW"/>
</dbReference>
<name>A0A235HBJ6_AZOBR</name>
<evidence type="ECO:0000256" key="4">
    <source>
        <dbReference type="ARBA" id="ARBA00022729"/>
    </source>
</evidence>
<keyword evidence="10" id="KW-0614">Plasmid</keyword>
<evidence type="ECO:0000313" key="11">
    <source>
        <dbReference type="Proteomes" id="UP000215367"/>
    </source>
</evidence>
<dbReference type="PANTHER" id="PTHR47466:SF1">
    <property type="entry name" value="METALLOPROTEASE MEP1 (AFU_ORTHOLOGUE AFUA_1G07730)-RELATED"/>
    <property type="match status" value="1"/>
</dbReference>
<keyword evidence="4" id="KW-0732">Signal</keyword>
<evidence type="ECO:0000256" key="6">
    <source>
        <dbReference type="ARBA" id="ARBA00022833"/>
    </source>
</evidence>
<evidence type="ECO:0000256" key="7">
    <source>
        <dbReference type="ARBA" id="ARBA00023049"/>
    </source>
</evidence>